<reference evidence="3 4" key="1">
    <citation type="submission" date="2018-10" db="EMBL/GenBank/DDBJ databases">
        <title>A high-quality apple genome assembly.</title>
        <authorList>
            <person name="Hu J."/>
        </authorList>
    </citation>
    <scope>NUCLEOTIDE SEQUENCE [LARGE SCALE GENOMIC DNA]</scope>
    <source>
        <strain evidence="4">cv. HFTH1</strain>
        <tissue evidence="3">Young leaf</tissue>
    </source>
</reference>
<dbReference type="PANTHER" id="PTHR15315:SF22">
    <property type="entry name" value="OS01G0905700 PROTEIN"/>
    <property type="match status" value="1"/>
</dbReference>
<dbReference type="SUPFAM" id="SSF57850">
    <property type="entry name" value="RING/U-box"/>
    <property type="match status" value="1"/>
</dbReference>
<dbReference type="FunFam" id="3.30.40.10:FF:000660">
    <property type="entry name" value="RING/U-box superfamily protein"/>
    <property type="match status" value="1"/>
</dbReference>
<evidence type="ECO:0000256" key="1">
    <source>
        <dbReference type="PROSITE-ProRule" id="PRU00175"/>
    </source>
</evidence>
<dbReference type="Gene3D" id="3.30.40.10">
    <property type="entry name" value="Zinc/RING finger domain, C3HC4 (zinc finger)"/>
    <property type="match status" value="1"/>
</dbReference>
<keyword evidence="1" id="KW-0862">Zinc</keyword>
<gene>
    <name evidence="3" type="ORF">DVH24_033751</name>
</gene>
<evidence type="ECO:0000313" key="3">
    <source>
        <dbReference type="EMBL" id="RXH72213.1"/>
    </source>
</evidence>
<organism evidence="3 4">
    <name type="scientific">Malus domestica</name>
    <name type="common">Apple</name>
    <name type="synonym">Pyrus malus</name>
    <dbReference type="NCBI Taxonomy" id="3750"/>
    <lineage>
        <taxon>Eukaryota</taxon>
        <taxon>Viridiplantae</taxon>
        <taxon>Streptophyta</taxon>
        <taxon>Embryophyta</taxon>
        <taxon>Tracheophyta</taxon>
        <taxon>Spermatophyta</taxon>
        <taxon>Magnoliopsida</taxon>
        <taxon>eudicotyledons</taxon>
        <taxon>Gunneridae</taxon>
        <taxon>Pentapetalae</taxon>
        <taxon>rosids</taxon>
        <taxon>fabids</taxon>
        <taxon>Rosales</taxon>
        <taxon>Rosaceae</taxon>
        <taxon>Amygdaloideae</taxon>
        <taxon>Maleae</taxon>
        <taxon>Malus</taxon>
    </lineage>
</organism>
<protein>
    <recommendedName>
        <fullName evidence="2">RING-type domain-containing protein</fullName>
    </recommendedName>
</protein>
<comment type="caution">
    <text evidence="3">The sequence shown here is derived from an EMBL/GenBank/DDBJ whole genome shotgun (WGS) entry which is preliminary data.</text>
</comment>
<name>A0A498HTK0_MALDO</name>
<accession>A0A498HTK0</accession>
<keyword evidence="4" id="KW-1185">Reference proteome</keyword>
<evidence type="ECO:0000313" key="4">
    <source>
        <dbReference type="Proteomes" id="UP000290289"/>
    </source>
</evidence>
<dbReference type="InterPro" id="IPR001841">
    <property type="entry name" value="Znf_RING"/>
</dbReference>
<keyword evidence="1" id="KW-0479">Metal-binding</keyword>
<dbReference type="GO" id="GO:0016567">
    <property type="term" value="P:protein ubiquitination"/>
    <property type="evidence" value="ECO:0007669"/>
    <property type="project" value="TreeGrafter"/>
</dbReference>
<dbReference type="PROSITE" id="PS50089">
    <property type="entry name" value="ZF_RING_2"/>
    <property type="match status" value="1"/>
</dbReference>
<sequence>MWQAQACKSSYGESIKALEADIQHANTLAAALPGDYDGNCIQMRLSYSPFAPFFLYLIEWMDCRCTDILPNYLGLHHVLVYKDGMPSLSSKEQVATLREFYGMLFSCLLLIKNILENFVSTSQCILLEIIAAVIYPYLRQLEGEFNELEDNNNKRSRCTDVLGRKRMEDRRKHSDKDLERDDECGICMENCTKMVLPNCGHSMCITCFHDWNARSKSCPFCRGSLKRVSSRDLWVLTSIGDVIDAVTLAKENLRRFYLYIENLPVVVPATPIVVYDYML</sequence>
<dbReference type="InterPro" id="IPR013083">
    <property type="entry name" value="Znf_RING/FYVE/PHD"/>
</dbReference>
<dbReference type="AlphaFoldDB" id="A0A498HTK0"/>
<proteinExistence type="predicted"/>
<dbReference type="GO" id="GO:0061630">
    <property type="term" value="F:ubiquitin protein ligase activity"/>
    <property type="evidence" value="ECO:0007669"/>
    <property type="project" value="TreeGrafter"/>
</dbReference>
<dbReference type="Pfam" id="PF13920">
    <property type="entry name" value="zf-C3HC4_3"/>
    <property type="match status" value="1"/>
</dbReference>
<evidence type="ECO:0000259" key="2">
    <source>
        <dbReference type="PROSITE" id="PS50089"/>
    </source>
</evidence>
<dbReference type="EMBL" id="RDQH01000342">
    <property type="protein sequence ID" value="RXH72213.1"/>
    <property type="molecule type" value="Genomic_DNA"/>
</dbReference>
<feature type="domain" description="RING-type" evidence="2">
    <location>
        <begin position="184"/>
        <end position="222"/>
    </location>
</feature>
<dbReference type="GO" id="GO:0008270">
    <property type="term" value="F:zinc ion binding"/>
    <property type="evidence" value="ECO:0007669"/>
    <property type="project" value="UniProtKB-KW"/>
</dbReference>
<dbReference type="STRING" id="3750.A0A498HTK0"/>
<dbReference type="Proteomes" id="UP000290289">
    <property type="component" value="Chromosome 16"/>
</dbReference>
<dbReference type="SMART" id="SM00184">
    <property type="entry name" value="RING"/>
    <property type="match status" value="1"/>
</dbReference>
<dbReference type="PANTHER" id="PTHR15315">
    <property type="entry name" value="RING FINGER PROTEIN 41, 151"/>
    <property type="match status" value="1"/>
</dbReference>
<keyword evidence="1" id="KW-0863">Zinc-finger</keyword>